<evidence type="ECO:0000256" key="8">
    <source>
        <dbReference type="ARBA" id="ARBA00023002"/>
    </source>
</evidence>
<dbReference type="SMART" id="SM00926">
    <property type="entry name" value="Molybdop_Fe4S4"/>
    <property type="match status" value="1"/>
</dbReference>
<dbReference type="InterPro" id="IPR017900">
    <property type="entry name" value="4Fe4S_Fe_S_CS"/>
</dbReference>
<protein>
    <submittedName>
        <fullName evidence="14">Formate dehydrogenase subunit alpha</fullName>
    </submittedName>
</protein>
<dbReference type="Pfam" id="PF04879">
    <property type="entry name" value="Molybdop_Fe4S4"/>
    <property type="match status" value="1"/>
</dbReference>
<keyword evidence="15" id="KW-1185">Reference proteome</keyword>
<gene>
    <name evidence="14" type="ORF">DAMNIGENAA_21300</name>
</gene>
<comment type="similarity">
    <text evidence="3">In the C-terminal section; belongs to the prokaryotic molybdopterin-containing oxidoreductase family.</text>
</comment>
<dbReference type="PIRSF" id="PIRSF036643">
    <property type="entry name" value="FDH_alpha"/>
    <property type="match status" value="1"/>
</dbReference>
<dbReference type="Pfam" id="PF12838">
    <property type="entry name" value="Fer4_7"/>
    <property type="match status" value="1"/>
</dbReference>
<dbReference type="InterPro" id="IPR001041">
    <property type="entry name" value="2Fe-2S_ferredoxin-type"/>
</dbReference>
<dbReference type="GO" id="GO:0016020">
    <property type="term" value="C:membrane"/>
    <property type="evidence" value="ECO:0007669"/>
    <property type="project" value="TreeGrafter"/>
</dbReference>
<dbReference type="InterPro" id="IPR006656">
    <property type="entry name" value="Mopterin_OxRdtase"/>
</dbReference>
<dbReference type="PANTHER" id="PTHR43105:SF14">
    <property type="entry name" value="FORMATE DEHYDROGENASE H"/>
    <property type="match status" value="1"/>
</dbReference>
<dbReference type="GO" id="GO:0003954">
    <property type="term" value="F:NADH dehydrogenase activity"/>
    <property type="evidence" value="ECO:0007669"/>
    <property type="project" value="TreeGrafter"/>
</dbReference>
<keyword evidence="9" id="KW-0408">Iron</keyword>
<dbReference type="GO" id="GO:0046872">
    <property type="term" value="F:metal ion binding"/>
    <property type="evidence" value="ECO:0007669"/>
    <property type="project" value="UniProtKB-KW"/>
</dbReference>
<dbReference type="PROSITE" id="PS51085">
    <property type="entry name" value="2FE2S_FER_2"/>
    <property type="match status" value="1"/>
</dbReference>
<keyword evidence="10" id="KW-0411">Iron-sulfur</keyword>
<feature type="domain" description="4Fe-4S ferredoxin-type" evidence="12">
    <location>
        <begin position="161"/>
        <end position="190"/>
    </location>
</feature>
<proteinExistence type="inferred from homology"/>
<evidence type="ECO:0000259" key="11">
    <source>
        <dbReference type="PROSITE" id="PS51085"/>
    </source>
</evidence>
<dbReference type="InterPro" id="IPR041925">
    <property type="entry name" value="CT_Formate-Dh_H"/>
</dbReference>
<accession>A0A9W6FSK4</accession>
<dbReference type="InterPro" id="IPR006963">
    <property type="entry name" value="Mopterin_OxRdtase_4Fe-4S_dom"/>
</dbReference>
<evidence type="ECO:0000256" key="6">
    <source>
        <dbReference type="ARBA" id="ARBA00022723"/>
    </source>
</evidence>
<organism evidence="14 15">
    <name type="scientific">Desulforhabdus amnigena</name>
    <dbReference type="NCBI Taxonomy" id="40218"/>
    <lineage>
        <taxon>Bacteria</taxon>
        <taxon>Pseudomonadati</taxon>
        <taxon>Thermodesulfobacteriota</taxon>
        <taxon>Syntrophobacteria</taxon>
        <taxon>Syntrophobacterales</taxon>
        <taxon>Syntrophobacteraceae</taxon>
        <taxon>Desulforhabdus</taxon>
    </lineage>
</organism>
<evidence type="ECO:0000256" key="10">
    <source>
        <dbReference type="ARBA" id="ARBA00023014"/>
    </source>
</evidence>
<dbReference type="PROSITE" id="PS51669">
    <property type="entry name" value="4FE4S_MOW_BIS_MGD"/>
    <property type="match status" value="1"/>
</dbReference>
<comment type="cofactor">
    <cofactor evidence="2">
        <name>[4Fe-4S] cluster</name>
        <dbReference type="ChEBI" id="CHEBI:49883"/>
    </cofactor>
</comment>
<dbReference type="PROSITE" id="PS51379">
    <property type="entry name" value="4FE4S_FER_2"/>
    <property type="match status" value="2"/>
</dbReference>
<dbReference type="InterPro" id="IPR009010">
    <property type="entry name" value="Asp_de-COase-like_dom_sf"/>
</dbReference>
<evidence type="ECO:0000259" key="13">
    <source>
        <dbReference type="PROSITE" id="PS51669"/>
    </source>
</evidence>
<dbReference type="InterPro" id="IPR017896">
    <property type="entry name" value="4Fe4S_Fe-S-bd"/>
</dbReference>
<dbReference type="InterPro" id="IPR050123">
    <property type="entry name" value="Prok_molybdopt-oxidoreductase"/>
</dbReference>
<evidence type="ECO:0000256" key="5">
    <source>
        <dbReference type="ARBA" id="ARBA00022505"/>
    </source>
</evidence>
<evidence type="ECO:0000256" key="9">
    <source>
        <dbReference type="ARBA" id="ARBA00023004"/>
    </source>
</evidence>
<dbReference type="SUPFAM" id="SSF54862">
    <property type="entry name" value="4Fe-4S ferredoxins"/>
    <property type="match status" value="1"/>
</dbReference>
<dbReference type="SUPFAM" id="SSF54292">
    <property type="entry name" value="2Fe-2S ferredoxin-like"/>
    <property type="match status" value="1"/>
</dbReference>
<dbReference type="CDD" id="cd00207">
    <property type="entry name" value="fer2"/>
    <property type="match status" value="1"/>
</dbReference>
<dbReference type="Pfam" id="PF00384">
    <property type="entry name" value="Molybdopterin"/>
    <property type="match status" value="1"/>
</dbReference>
<dbReference type="PANTHER" id="PTHR43105">
    <property type="entry name" value="RESPIRATORY NITRATE REDUCTASE"/>
    <property type="match status" value="1"/>
</dbReference>
<dbReference type="CDD" id="cd02790">
    <property type="entry name" value="MopB_CT_Formate-Dh_H"/>
    <property type="match status" value="1"/>
</dbReference>
<keyword evidence="4" id="KW-0004">4Fe-4S</keyword>
<dbReference type="SUPFAM" id="SSF53706">
    <property type="entry name" value="Formate dehydrogenase/DMSO reductase, domains 1-3"/>
    <property type="match status" value="1"/>
</dbReference>
<evidence type="ECO:0000313" key="14">
    <source>
        <dbReference type="EMBL" id="GLI34697.1"/>
    </source>
</evidence>
<dbReference type="Gene3D" id="3.30.70.20">
    <property type="match status" value="1"/>
</dbReference>
<dbReference type="GO" id="GO:0015942">
    <property type="term" value="P:formate metabolic process"/>
    <property type="evidence" value="ECO:0007669"/>
    <property type="project" value="InterPro"/>
</dbReference>
<dbReference type="Pfam" id="PF01568">
    <property type="entry name" value="Molydop_binding"/>
    <property type="match status" value="1"/>
</dbReference>
<feature type="domain" description="2Fe-2S ferredoxin-type" evidence="11">
    <location>
        <begin position="1"/>
        <end position="78"/>
    </location>
</feature>
<dbReference type="FunFam" id="2.20.25.90:FF:000001">
    <property type="entry name" value="Formate dehydrogenase subunit alpha"/>
    <property type="match status" value="1"/>
</dbReference>
<name>A0A9W6FSK4_9BACT</name>
<evidence type="ECO:0000256" key="4">
    <source>
        <dbReference type="ARBA" id="ARBA00022485"/>
    </source>
</evidence>
<dbReference type="PROSITE" id="PS00551">
    <property type="entry name" value="MOLYBDOPTERIN_PROK_1"/>
    <property type="match status" value="1"/>
</dbReference>
<comment type="cofactor">
    <cofactor evidence="1">
        <name>Mo-bis(molybdopterin guanine dinucleotide)</name>
        <dbReference type="ChEBI" id="CHEBI:60539"/>
    </cofactor>
</comment>
<dbReference type="EMBL" id="BSDR01000001">
    <property type="protein sequence ID" value="GLI34697.1"/>
    <property type="molecule type" value="Genomic_DNA"/>
</dbReference>
<dbReference type="Proteomes" id="UP001144372">
    <property type="component" value="Unassembled WGS sequence"/>
</dbReference>
<dbReference type="Gene3D" id="2.40.40.20">
    <property type="match status" value="1"/>
</dbReference>
<dbReference type="AlphaFoldDB" id="A0A9W6FSK4"/>
<dbReference type="SUPFAM" id="SSF50692">
    <property type="entry name" value="ADC-like"/>
    <property type="match status" value="1"/>
</dbReference>
<keyword evidence="5" id="KW-0500">Molybdenum</keyword>
<sequence length="919" mass="101122">MSTLLLNGQEIEFEPGQTILQVAKAHGVHIPTLCHLQDADHKEVCRICVVEIKGSDRLLPACATPAVKGMEIQTDSSRVREARKIIIEMLVATGQHTCFAWDRPREGWTGAHVRAANRPWHQIMCPADGDCRLQELVREYGVDTTDLVPQDFEFPLDDEHPLMVRDFSRCILCGRCVAACNQVQVNLAIPYPYGRREEKPLPQGWFPLADYDQCVHCGECVQACPVGALFEKRAFGLARAGETNKVLTTCAYCGVGCQMWLHVKDGRVVKVTGVENAVPNRGRLCVKGRFGYDFIHSPDRLTVPLIKENGTFREASWDEALDHVAGRFAQILRAHGPRSLAGLSSARVTNEENYLMQKLVRTGFKSNNIDHCARLCHASTVAGLAASFGSGAMTNSIAEMEDADAFIVIGSNTTEAHPVLSTFVKRAVIHNGAELVVIDPRRIPLVAHAAVWLRQRPGTDIAVINGLMHVIIRENLADEPFIAERCENYDALQKVVASYTPERVEALSGIPAEDLIRAARIYGRAGKAMILYAMGITQHSCGTDNVKSLGNLAMLTGNVGRLSTGVNPLRGQNNVQGACDMGALPNVFPGYQVVTDGGIRSKFEAFWKAPLDAEVGLALTEMLPAAAEGRIKGLFILGENPVVSDPDSHHVSDALKNLGFLVVQDIFLTETGRLADVVLPAACFAEKDGTFTNTERRVQRVRKAVEPPGQARADWRILTDLANRMGLGWRYDSPESIFEEIAALTPSYGGISYKRLERESLQWPCPSADHPGTLFLHKDRFTRGKGVFFPVEHQDPFELPDDAYPMILTTGRLLYQYHTRTMTGRCEGVNALAPLAEVELNPSDATRLQLVHGDRARLTTRRGSITVHVQVTERVKAGVVFMPFHYAEAAANILTVPALDPVAKIPEFKVCAVRVEKES</sequence>
<keyword evidence="8" id="KW-0560">Oxidoreductase</keyword>
<dbReference type="InterPro" id="IPR036010">
    <property type="entry name" value="2Fe-2S_ferredoxin-like_sf"/>
</dbReference>
<keyword evidence="7" id="KW-0677">Repeat</keyword>
<dbReference type="GO" id="GO:0008863">
    <property type="term" value="F:formate dehydrogenase (NAD+) activity"/>
    <property type="evidence" value="ECO:0007669"/>
    <property type="project" value="InterPro"/>
</dbReference>
<evidence type="ECO:0000256" key="2">
    <source>
        <dbReference type="ARBA" id="ARBA00001966"/>
    </source>
</evidence>
<dbReference type="FunFam" id="3.30.70.20:FF:000035">
    <property type="entry name" value="Iron hydrogenase 1"/>
    <property type="match status" value="1"/>
</dbReference>
<dbReference type="RefSeq" id="WP_281794104.1">
    <property type="nucleotide sequence ID" value="NZ_BSDR01000001.1"/>
</dbReference>
<dbReference type="Gene3D" id="3.40.50.740">
    <property type="match status" value="1"/>
</dbReference>
<dbReference type="GO" id="GO:0051539">
    <property type="term" value="F:4 iron, 4 sulfur cluster binding"/>
    <property type="evidence" value="ECO:0007669"/>
    <property type="project" value="UniProtKB-KW"/>
</dbReference>
<dbReference type="InterPro" id="IPR006657">
    <property type="entry name" value="MoPterin_dinucl-bd_dom"/>
</dbReference>
<evidence type="ECO:0000313" key="15">
    <source>
        <dbReference type="Proteomes" id="UP001144372"/>
    </source>
</evidence>
<reference evidence="14" key="1">
    <citation type="submission" date="2022-12" db="EMBL/GenBank/DDBJ databases">
        <title>Reference genome sequencing for broad-spectrum identification of bacterial and archaeal isolates by mass spectrometry.</title>
        <authorList>
            <person name="Sekiguchi Y."/>
            <person name="Tourlousse D.M."/>
        </authorList>
    </citation>
    <scope>NUCLEOTIDE SEQUENCE</scope>
    <source>
        <strain evidence="14">ASRB1</strain>
    </source>
</reference>
<comment type="caution">
    <text evidence="14">The sequence shown here is derived from an EMBL/GenBank/DDBJ whole genome shotgun (WGS) entry which is preliminary data.</text>
</comment>
<dbReference type="Gene3D" id="3.10.20.740">
    <property type="match status" value="1"/>
</dbReference>
<evidence type="ECO:0000256" key="3">
    <source>
        <dbReference type="ARBA" id="ARBA00007023"/>
    </source>
</evidence>
<dbReference type="InterPro" id="IPR027467">
    <property type="entry name" value="MopterinOxRdtase_cofactor_BS"/>
</dbReference>
<dbReference type="CDD" id="cd02753">
    <property type="entry name" value="MopB_Formate-Dh-H"/>
    <property type="match status" value="1"/>
</dbReference>
<dbReference type="Gene3D" id="3.40.228.10">
    <property type="entry name" value="Dimethylsulfoxide Reductase, domain 2"/>
    <property type="match status" value="1"/>
</dbReference>
<keyword evidence="6" id="KW-0479">Metal-binding</keyword>
<dbReference type="Pfam" id="PF13510">
    <property type="entry name" value="Fer2_4"/>
    <property type="match status" value="1"/>
</dbReference>
<evidence type="ECO:0000256" key="7">
    <source>
        <dbReference type="ARBA" id="ARBA00022737"/>
    </source>
</evidence>
<evidence type="ECO:0000256" key="1">
    <source>
        <dbReference type="ARBA" id="ARBA00001942"/>
    </source>
</evidence>
<evidence type="ECO:0000259" key="12">
    <source>
        <dbReference type="PROSITE" id="PS51379"/>
    </source>
</evidence>
<dbReference type="InterPro" id="IPR006478">
    <property type="entry name" value="Formate_DH_asu"/>
</dbReference>
<dbReference type="InterPro" id="IPR041924">
    <property type="entry name" value="Formate_Dh-H_N"/>
</dbReference>
<feature type="domain" description="4Fe-4S ferredoxin-type" evidence="12">
    <location>
        <begin position="205"/>
        <end position="234"/>
    </location>
</feature>
<dbReference type="FunFam" id="3.40.228.10:FF:000002">
    <property type="entry name" value="Formate dehydrogenase subunit alpha"/>
    <property type="match status" value="1"/>
</dbReference>
<dbReference type="PROSITE" id="PS00198">
    <property type="entry name" value="4FE4S_FER_1"/>
    <property type="match status" value="1"/>
</dbReference>
<dbReference type="GO" id="GO:0043546">
    <property type="term" value="F:molybdopterin cofactor binding"/>
    <property type="evidence" value="ECO:0007669"/>
    <property type="project" value="InterPro"/>
</dbReference>
<dbReference type="GO" id="GO:0022904">
    <property type="term" value="P:respiratory electron transport chain"/>
    <property type="evidence" value="ECO:0007669"/>
    <property type="project" value="TreeGrafter"/>
</dbReference>
<dbReference type="Gene3D" id="2.20.25.90">
    <property type="entry name" value="ADC-like domains"/>
    <property type="match status" value="1"/>
</dbReference>
<feature type="domain" description="4Fe-4S Mo/W bis-MGD-type" evidence="13">
    <location>
        <begin position="243"/>
        <end position="299"/>
    </location>
</feature>
<dbReference type="NCBIfam" id="TIGR01591">
    <property type="entry name" value="Fdh-alpha"/>
    <property type="match status" value="1"/>
</dbReference>